<organism evidence="1 2">
    <name type="scientific">Pseudomonas edaphica</name>
    <dbReference type="NCBI Taxonomy" id="2006980"/>
    <lineage>
        <taxon>Bacteria</taxon>
        <taxon>Pseudomonadati</taxon>
        <taxon>Pseudomonadota</taxon>
        <taxon>Gammaproteobacteria</taxon>
        <taxon>Pseudomonadales</taxon>
        <taxon>Pseudomonadaceae</taxon>
        <taxon>Pseudomonas</taxon>
    </lineage>
</organism>
<dbReference type="RefSeq" id="WP_170037918.1">
    <property type="nucleotide sequence ID" value="NZ_JACAOZ010000032.1"/>
</dbReference>
<evidence type="ECO:0000313" key="2">
    <source>
        <dbReference type="Proteomes" id="UP000560470"/>
    </source>
</evidence>
<accession>A0A7Y7V9V6</accession>
<name>A0A7Y7V9V6_9PSED</name>
<evidence type="ECO:0000313" key="1">
    <source>
        <dbReference type="EMBL" id="NVZ59523.1"/>
    </source>
</evidence>
<gene>
    <name evidence="1" type="ORF">HX797_24935</name>
</gene>
<comment type="caution">
    <text evidence="1">The sequence shown here is derived from an EMBL/GenBank/DDBJ whole genome shotgun (WGS) entry which is preliminary data.</text>
</comment>
<proteinExistence type="predicted"/>
<dbReference type="Proteomes" id="UP000560470">
    <property type="component" value="Unassembled WGS sequence"/>
</dbReference>
<sequence length="136" mass="15328">MKFHGFALGHIEVEVEGRACDLHNFYVASDIHYALSERTLSLRFTRRTEDWVPPEEPREITVTFHGVSFFSAEGRHDSPIEDDTVLHAIGIVAADAETETFYLCDTFPADHHVVVCFASGLTLRLHAVEARCDIQV</sequence>
<dbReference type="EMBL" id="JACAOZ010000032">
    <property type="protein sequence ID" value="NVZ59523.1"/>
    <property type="molecule type" value="Genomic_DNA"/>
</dbReference>
<protein>
    <submittedName>
        <fullName evidence="1">Uncharacterized protein</fullName>
    </submittedName>
</protein>
<reference evidence="1 2" key="1">
    <citation type="submission" date="2020-04" db="EMBL/GenBank/DDBJ databases">
        <title>Molecular characterization of pseudomonads from Agaricus bisporus reveal novel blotch 2 pathogens in Western Europe.</title>
        <authorList>
            <person name="Taparia T."/>
            <person name="Krijger M."/>
            <person name="Haynes E."/>
            <person name="Elpinstone J.G."/>
            <person name="Noble R."/>
            <person name="Van Der Wolf J."/>
        </authorList>
    </citation>
    <scope>NUCLEOTIDE SEQUENCE [LARGE SCALE GENOMIC DNA]</scope>
    <source>
        <strain evidence="1 2">B7002</strain>
    </source>
</reference>
<dbReference type="AlphaFoldDB" id="A0A7Y7V9V6"/>